<reference evidence="4" key="1">
    <citation type="submission" date="2017-02" db="UniProtKB">
        <authorList>
            <consortium name="WormBaseParasite"/>
        </authorList>
    </citation>
    <scope>IDENTIFICATION</scope>
</reference>
<reference evidence="2 3" key="2">
    <citation type="submission" date="2018-10" db="EMBL/GenBank/DDBJ databases">
        <authorList>
            <consortium name="Pathogen Informatics"/>
        </authorList>
    </citation>
    <scope>NUCLEOTIDE SEQUENCE [LARGE SCALE GENOMIC DNA]</scope>
</reference>
<proteinExistence type="predicted"/>
<dbReference type="Proteomes" id="UP000274131">
    <property type="component" value="Unassembled WGS sequence"/>
</dbReference>
<feature type="compositionally biased region" description="Basic residues" evidence="1">
    <location>
        <begin position="150"/>
        <end position="166"/>
    </location>
</feature>
<evidence type="ECO:0000313" key="4">
    <source>
        <dbReference type="WBParaSite" id="EVEC_0000034401-mRNA-1"/>
    </source>
</evidence>
<protein>
    <submittedName>
        <fullName evidence="4">Collagen triple helix repeat protein</fullName>
    </submittedName>
</protein>
<name>A0A0N4UT29_ENTVE</name>
<feature type="compositionally biased region" description="Low complexity" evidence="1">
    <location>
        <begin position="69"/>
        <end position="78"/>
    </location>
</feature>
<dbReference type="AlphaFoldDB" id="A0A0N4UT29"/>
<feature type="compositionally biased region" description="Low complexity" evidence="1">
    <location>
        <begin position="27"/>
        <end position="36"/>
    </location>
</feature>
<keyword evidence="3" id="KW-1185">Reference proteome</keyword>
<accession>A0A0N4UT29</accession>
<evidence type="ECO:0000313" key="2">
    <source>
        <dbReference type="EMBL" id="VDD85101.1"/>
    </source>
</evidence>
<evidence type="ECO:0000313" key="3">
    <source>
        <dbReference type="Proteomes" id="UP000274131"/>
    </source>
</evidence>
<feature type="compositionally biased region" description="Pro residues" evidence="1">
    <location>
        <begin position="7"/>
        <end position="25"/>
    </location>
</feature>
<organism evidence="4">
    <name type="scientific">Enterobius vermicularis</name>
    <name type="common">Human pinworm</name>
    <dbReference type="NCBI Taxonomy" id="51028"/>
    <lineage>
        <taxon>Eukaryota</taxon>
        <taxon>Metazoa</taxon>
        <taxon>Ecdysozoa</taxon>
        <taxon>Nematoda</taxon>
        <taxon>Chromadorea</taxon>
        <taxon>Rhabditida</taxon>
        <taxon>Spirurina</taxon>
        <taxon>Oxyuridomorpha</taxon>
        <taxon>Oxyuroidea</taxon>
        <taxon>Oxyuridae</taxon>
        <taxon>Enterobius</taxon>
    </lineage>
</organism>
<dbReference type="EMBL" id="UXUI01000192">
    <property type="protein sequence ID" value="VDD85101.1"/>
    <property type="molecule type" value="Genomic_DNA"/>
</dbReference>
<feature type="region of interest" description="Disordered" evidence="1">
    <location>
        <begin position="1"/>
        <end position="37"/>
    </location>
</feature>
<sequence length="166" mass="17035">VGAQGKPGPPGPPGLPGRPGPPGPQGPLGNPGKPGNLVPFYCDRCPERFLSEAASEGGVALNAGGSFGFGSVASSTASRPSLVAERTNTGRSTGEFASAVESGSNNSGTATLISGTLNEVSYKENRNLISTIPATSVSSAVSSEEDYERKKKKKRRRHRAKKVIKA</sequence>
<gene>
    <name evidence="2" type="ORF">EVEC_LOCUS244</name>
</gene>
<evidence type="ECO:0000256" key="1">
    <source>
        <dbReference type="SAM" id="MobiDB-lite"/>
    </source>
</evidence>
<feature type="region of interest" description="Disordered" evidence="1">
    <location>
        <begin position="139"/>
        <end position="166"/>
    </location>
</feature>
<dbReference type="WBParaSite" id="EVEC_0000034401-mRNA-1">
    <property type="protein sequence ID" value="EVEC_0000034401-mRNA-1"/>
    <property type="gene ID" value="EVEC_0000034401"/>
</dbReference>
<feature type="region of interest" description="Disordered" evidence="1">
    <location>
        <begin position="65"/>
        <end position="92"/>
    </location>
</feature>